<feature type="domain" description="LicD/FKTN/FKRP nucleotidyltransferase" evidence="2">
    <location>
        <begin position="69"/>
        <end position="112"/>
    </location>
</feature>
<proteinExistence type="predicted"/>
<feature type="transmembrane region" description="Helical" evidence="1">
    <location>
        <begin position="16"/>
        <end position="37"/>
    </location>
</feature>
<reference evidence="4" key="1">
    <citation type="submission" date="2015-09" db="EMBL/GenBank/DDBJ databases">
        <authorList>
            <consortium name="Pathogen Informatics"/>
        </authorList>
    </citation>
    <scope>NUCLEOTIDE SEQUENCE [LARGE SCALE GENOMIC DNA]</scope>
    <source>
        <strain evidence="4">Lake Konstanz</strain>
    </source>
</reference>
<dbReference type="OrthoDB" id="444255at2759"/>
<evidence type="ECO:0000313" key="3">
    <source>
        <dbReference type="EMBL" id="CUG06459.1"/>
    </source>
</evidence>
<evidence type="ECO:0000313" key="4">
    <source>
        <dbReference type="Proteomes" id="UP000051952"/>
    </source>
</evidence>
<protein>
    <recommendedName>
        <fullName evidence="2">LicD/FKTN/FKRP nucleotidyltransferase domain-containing protein</fullName>
    </recommendedName>
</protein>
<dbReference type="InterPro" id="IPR052942">
    <property type="entry name" value="LPS_cholinephosphotransferase"/>
</dbReference>
<name>A0A0S4IWT5_BODSA</name>
<dbReference type="AlphaFoldDB" id="A0A0S4IWT5"/>
<accession>A0A0S4IWT5</accession>
<evidence type="ECO:0000259" key="2">
    <source>
        <dbReference type="Pfam" id="PF04991"/>
    </source>
</evidence>
<dbReference type="Pfam" id="PF04991">
    <property type="entry name" value="LicD"/>
    <property type="match status" value="1"/>
</dbReference>
<dbReference type="Proteomes" id="UP000051952">
    <property type="component" value="Unassembled WGS sequence"/>
</dbReference>
<gene>
    <name evidence="3" type="ORF">BSAL_72745</name>
</gene>
<keyword evidence="1" id="KW-1133">Transmembrane helix</keyword>
<sequence length="253" mass="29190">MLSKSCGGPKTLQRRATYCFVSVVLLMLLARFGLSFLPSGLRELECVNSDESMKRSEHLLEVFTQVAADNNFTWWADYGMLLGGVRNGHLLPWDKDMDAAFRHEDLDQFLKLETKLKPLGFGIHGVTVCYLEDIPRMDLESELIVSRLEMFPYVTSDTGLLIRSDLKKAADDHSVYGWAFWKAVEFTMTSTINRYDEVFPLDQVTIHHFKTNPDDTSQWKVTIPAPMNPPLYLEKLYGKSWKKEVKWKLTCYM</sequence>
<dbReference type="PANTHER" id="PTHR43404:SF2">
    <property type="entry name" value="LIPOPOLYSACCHARIDE CHOLINEPHOSPHOTRANSFERASE LICD"/>
    <property type="match status" value="1"/>
</dbReference>
<keyword evidence="1" id="KW-0472">Membrane</keyword>
<dbReference type="PANTHER" id="PTHR43404">
    <property type="entry name" value="LIPOPOLYSACCHARIDE CHOLINEPHOSPHOTRANSFERASE LICD"/>
    <property type="match status" value="1"/>
</dbReference>
<evidence type="ECO:0000256" key="1">
    <source>
        <dbReference type="SAM" id="Phobius"/>
    </source>
</evidence>
<dbReference type="EMBL" id="CYKH01000587">
    <property type="protein sequence ID" value="CUG06459.1"/>
    <property type="molecule type" value="Genomic_DNA"/>
</dbReference>
<dbReference type="GO" id="GO:0009100">
    <property type="term" value="P:glycoprotein metabolic process"/>
    <property type="evidence" value="ECO:0007669"/>
    <property type="project" value="UniProtKB-ARBA"/>
</dbReference>
<keyword evidence="4" id="KW-1185">Reference proteome</keyword>
<organism evidence="3 4">
    <name type="scientific">Bodo saltans</name>
    <name type="common">Flagellated protozoan</name>
    <dbReference type="NCBI Taxonomy" id="75058"/>
    <lineage>
        <taxon>Eukaryota</taxon>
        <taxon>Discoba</taxon>
        <taxon>Euglenozoa</taxon>
        <taxon>Kinetoplastea</taxon>
        <taxon>Metakinetoplastina</taxon>
        <taxon>Eubodonida</taxon>
        <taxon>Bodonidae</taxon>
        <taxon>Bodo</taxon>
    </lineage>
</organism>
<dbReference type="VEuPathDB" id="TriTrypDB:BSAL_72745"/>
<keyword evidence="1" id="KW-0812">Transmembrane</keyword>
<dbReference type="InterPro" id="IPR007074">
    <property type="entry name" value="LicD/FKTN/FKRP_NTP_transf"/>
</dbReference>